<comment type="catalytic activity">
    <reaction evidence="3">
        <text>a 5'-end (N(2),N(7)-dimethyl 5'-triphosphoguanosine)-ribonucleoside in snoRNA + S-adenosyl-L-methionine = a 5'-end (N(2),N(2),N(7)-trimethyl 5'-triphosphoguanosine)-ribonucleoside in snoRNA + S-adenosyl-L-homocysteine + H(+)</text>
        <dbReference type="Rhea" id="RHEA:78507"/>
        <dbReference type="Rhea" id="RHEA-COMP:19088"/>
        <dbReference type="Rhea" id="RHEA-COMP:19090"/>
        <dbReference type="ChEBI" id="CHEBI:15378"/>
        <dbReference type="ChEBI" id="CHEBI:57856"/>
        <dbReference type="ChEBI" id="CHEBI:59789"/>
        <dbReference type="ChEBI" id="CHEBI:167623"/>
        <dbReference type="ChEBI" id="CHEBI:172880"/>
    </reaction>
    <physiologicalReaction direction="left-to-right" evidence="3">
        <dbReference type="Rhea" id="RHEA:78508"/>
    </physiologicalReaction>
</comment>
<name>A0A8J9SC88_PHATR</name>
<accession>A0A8J9SC88</accession>
<dbReference type="GO" id="GO:0005634">
    <property type="term" value="C:nucleus"/>
    <property type="evidence" value="ECO:0007669"/>
    <property type="project" value="TreeGrafter"/>
</dbReference>
<evidence type="ECO:0000256" key="6">
    <source>
        <dbReference type="ARBA" id="ARBA00049075"/>
    </source>
</evidence>
<comment type="catalytic activity">
    <reaction evidence="4">
        <text>a 5'-end (N(7)-methyl 5'-triphosphoguanosine)-ribonucleoside in snoRNA + S-adenosyl-L-methionine = a 5'-end (N(2),N(7)-dimethyl 5'-triphosphoguanosine)-ribonucleoside in snoRNA + S-adenosyl-L-homocysteine + H(+)</text>
        <dbReference type="Rhea" id="RHEA:78475"/>
        <dbReference type="Rhea" id="RHEA-COMP:19086"/>
        <dbReference type="Rhea" id="RHEA-COMP:19088"/>
        <dbReference type="ChEBI" id="CHEBI:15378"/>
        <dbReference type="ChEBI" id="CHEBI:57856"/>
        <dbReference type="ChEBI" id="CHEBI:59789"/>
        <dbReference type="ChEBI" id="CHEBI:156461"/>
        <dbReference type="ChEBI" id="CHEBI:172880"/>
    </reaction>
    <physiologicalReaction direction="left-to-right" evidence="4">
        <dbReference type="Rhea" id="RHEA:78476"/>
    </physiologicalReaction>
</comment>
<evidence type="ECO:0000256" key="1">
    <source>
        <dbReference type="ARBA" id="ARBA00018517"/>
    </source>
</evidence>
<comment type="catalytic activity">
    <reaction evidence="6">
        <text>a 5'-end (N(7)-methyl 5'-triphosphoguanosine)-ribonucleoside in snRNA + S-adenosyl-L-methionine = a 5'-end (N(2),N(7)-dimethyl 5'-triphosphoguanosine)-ribonucleoside in snRNA + S-adenosyl-L-homocysteine + H(+)</text>
        <dbReference type="Rhea" id="RHEA:78471"/>
        <dbReference type="Rhea" id="RHEA-COMP:19085"/>
        <dbReference type="Rhea" id="RHEA-COMP:19087"/>
        <dbReference type="ChEBI" id="CHEBI:15378"/>
        <dbReference type="ChEBI" id="CHEBI:57856"/>
        <dbReference type="ChEBI" id="CHEBI:59789"/>
        <dbReference type="ChEBI" id="CHEBI:156461"/>
        <dbReference type="ChEBI" id="CHEBI:172880"/>
    </reaction>
    <physiologicalReaction direction="left-to-right" evidence="6">
        <dbReference type="Rhea" id="RHEA:78472"/>
    </physiologicalReaction>
</comment>
<dbReference type="EMBL" id="OU594944">
    <property type="protein sequence ID" value="CAG9287784.1"/>
    <property type="molecule type" value="Genomic_DNA"/>
</dbReference>
<dbReference type="Proteomes" id="UP000836788">
    <property type="component" value="Chromosome 3"/>
</dbReference>
<proteinExistence type="inferred from homology"/>
<sequence length="123" mass="13756">MDRSVPNPFGNSDLTKYWNQRRRLFSRFDHGVQLDDEGWFSVTPEQIADHVASRLYQLSEARPMVVLDAFCGCGGNAIAFAKLPNVTVLAVDVDRAKLRRAAHNAAIYGIPPHKLAFVECNVL</sequence>
<gene>
    <name evidence="8" type="ORF">PTTT1_LOCUS36568</name>
</gene>
<organism evidence="8">
    <name type="scientific">Phaeodactylum tricornutum</name>
    <name type="common">Diatom</name>
    <dbReference type="NCBI Taxonomy" id="2850"/>
    <lineage>
        <taxon>Eukaryota</taxon>
        <taxon>Sar</taxon>
        <taxon>Stramenopiles</taxon>
        <taxon>Ochrophyta</taxon>
        <taxon>Bacillariophyta</taxon>
        <taxon>Bacillariophyceae</taxon>
        <taxon>Bacillariophycidae</taxon>
        <taxon>Naviculales</taxon>
        <taxon>Phaeodactylaceae</taxon>
        <taxon>Phaeodactylum</taxon>
    </lineage>
</organism>
<dbReference type="InterPro" id="IPR019012">
    <property type="entry name" value="RNA_cap_Gua-N2-MeTrfase"/>
</dbReference>
<dbReference type="AlphaFoldDB" id="A0A8J9SC88"/>
<comment type="catalytic activity">
    <reaction evidence="5">
        <text>a 5'-end (N(2),N(7)-dimethyl 5'-triphosphoguanosine)-ribonucleoside in snRNA + S-adenosyl-L-methionine = a 5'-end (N(2),N(2),N(7)-trimethyl 5'-triphosphoguanosine)-ribonucleoside in snRNA + S-adenosyl-L-homocysteine + H(+)</text>
        <dbReference type="Rhea" id="RHEA:78479"/>
        <dbReference type="Rhea" id="RHEA-COMP:19087"/>
        <dbReference type="Rhea" id="RHEA-COMP:19089"/>
        <dbReference type="ChEBI" id="CHEBI:15378"/>
        <dbReference type="ChEBI" id="CHEBI:57856"/>
        <dbReference type="ChEBI" id="CHEBI:59789"/>
        <dbReference type="ChEBI" id="CHEBI:167623"/>
        <dbReference type="ChEBI" id="CHEBI:172880"/>
    </reaction>
    <physiologicalReaction direction="left-to-right" evidence="5">
        <dbReference type="Rhea" id="RHEA:78480"/>
    </physiologicalReaction>
</comment>
<evidence type="ECO:0000256" key="3">
    <source>
        <dbReference type="ARBA" id="ARBA00047418"/>
    </source>
</evidence>
<evidence type="ECO:0000256" key="4">
    <source>
        <dbReference type="ARBA" id="ARBA00048740"/>
    </source>
</evidence>
<dbReference type="GO" id="GO:0071164">
    <property type="term" value="F:RNA cap trimethylguanosine synthase activity"/>
    <property type="evidence" value="ECO:0007669"/>
    <property type="project" value="TreeGrafter"/>
</dbReference>
<comment type="similarity">
    <text evidence="2">Belongs to the methyltransferase superfamily. Trimethylguanosine synthase family.</text>
</comment>
<dbReference type="CDD" id="cd02440">
    <property type="entry name" value="AdoMet_MTases"/>
    <property type="match status" value="1"/>
</dbReference>
<reference evidence="8" key="1">
    <citation type="submission" date="2022-02" db="EMBL/GenBank/DDBJ databases">
        <authorList>
            <person name="Giguere J D."/>
        </authorList>
    </citation>
    <scope>NUCLEOTIDE SEQUENCE</scope>
    <source>
        <strain evidence="8">CCAP 1055/1</strain>
    </source>
</reference>
<feature type="non-terminal residue" evidence="8">
    <location>
        <position position="123"/>
    </location>
</feature>
<dbReference type="SUPFAM" id="SSF53335">
    <property type="entry name" value="S-adenosyl-L-methionine-dependent methyltransferases"/>
    <property type="match status" value="1"/>
</dbReference>
<evidence type="ECO:0000256" key="7">
    <source>
        <dbReference type="ARBA" id="ARBA00049790"/>
    </source>
</evidence>
<evidence type="ECO:0000256" key="2">
    <source>
        <dbReference type="ARBA" id="ARBA00025783"/>
    </source>
</evidence>
<dbReference type="InterPro" id="IPR029063">
    <property type="entry name" value="SAM-dependent_MTases_sf"/>
</dbReference>
<evidence type="ECO:0000313" key="8">
    <source>
        <dbReference type="EMBL" id="CAG9287784.1"/>
    </source>
</evidence>
<dbReference type="Gene3D" id="3.40.50.150">
    <property type="entry name" value="Vaccinia Virus protein VP39"/>
    <property type="match status" value="1"/>
</dbReference>
<dbReference type="Pfam" id="PF09445">
    <property type="entry name" value="Methyltransf_15"/>
    <property type="match status" value="1"/>
</dbReference>
<protein>
    <recommendedName>
        <fullName evidence="1">Trimethylguanosine synthase</fullName>
    </recommendedName>
    <alternativeName>
        <fullName evidence="7">Cap-specific guanine-N(2) methyltransferase</fullName>
    </alternativeName>
</protein>
<dbReference type="PANTHER" id="PTHR14741:SF32">
    <property type="entry name" value="TRIMETHYLGUANOSINE SYNTHASE"/>
    <property type="match status" value="1"/>
</dbReference>
<evidence type="ECO:0000256" key="5">
    <source>
        <dbReference type="ARBA" id="ARBA00048763"/>
    </source>
</evidence>
<dbReference type="PANTHER" id="PTHR14741">
    <property type="entry name" value="S-ADENOSYLMETHIONINE-DEPENDENT METHYLTRANSFERASE RELATED"/>
    <property type="match status" value="1"/>
</dbReference>